<reference evidence="2 3" key="1">
    <citation type="submission" date="2021-02" db="EMBL/GenBank/DDBJ databases">
        <title>Plant Genome Project.</title>
        <authorList>
            <person name="Zhang R.-G."/>
        </authorList>
    </citation>
    <scope>NUCLEOTIDE SEQUENCE [LARGE SCALE GENOMIC DNA]</scope>
    <source>
        <tissue evidence="2">Leaves</tissue>
    </source>
</reference>
<evidence type="ECO:0000313" key="2">
    <source>
        <dbReference type="EMBL" id="KAH7561255.1"/>
    </source>
</evidence>
<name>A0ABQ8HJK4_9ROSI</name>
<dbReference type="Proteomes" id="UP000827721">
    <property type="component" value="Unassembled WGS sequence"/>
</dbReference>
<evidence type="ECO:0000313" key="3">
    <source>
        <dbReference type="Proteomes" id="UP000827721"/>
    </source>
</evidence>
<comment type="similarity">
    <text evidence="1">Belongs to the senescence regulator S40 family.</text>
</comment>
<organism evidence="2 3">
    <name type="scientific">Xanthoceras sorbifolium</name>
    <dbReference type="NCBI Taxonomy" id="99658"/>
    <lineage>
        <taxon>Eukaryota</taxon>
        <taxon>Viridiplantae</taxon>
        <taxon>Streptophyta</taxon>
        <taxon>Embryophyta</taxon>
        <taxon>Tracheophyta</taxon>
        <taxon>Spermatophyta</taxon>
        <taxon>Magnoliopsida</taxon>
        <taxon>eudicotyledons</taxon>
        <taxon>Gunneridae</taxon>
        <taxon>Pentapetalae</taxon>
        <taxon>rosids</taxon>
        <taxon>malvids</taxon>
        <taxon>Sapindales</taxon>
        <taxon>Sapindaceae</taxon>
        <taxon>Xanthoceroideae</taxon>
        <taxon>Xanthoceras</taxon>
    </lineage>
</organism>
<protein>
    <submittedName>
        <fullName evidence="2">Uncharacterized protein</fullName>
    </submittedName>
</protein>
<dbReference type="Pfam" id="PF04520">
    <property type="entry name" value="Senescence_reg"/>
    <property type="match status" value="1"/>
</dbReference>
<dbReference type="EMBL" id="JAFEMO010000010">
    <property type="protein sequence ID" value="KAH7561255.1"/>
    <property type="molecule type" value="Genomic_DNA"/>
</dbReference>
<dbReference type="InterPro" id="IPR007608">
    <property type="entry name" value="Senescence_reg_S40"/>
</dbReference>
<gene>
    <name evidence="2" type="ORF">JRO89_XS10G0201500</name>
</gene>
<keyword evidence="3" id="KW-1185">Reference proteome</keyword>
<sequence>MDSNGLTRFPPPKSPTSNRFLLGAYPHFPPPTSECPAEALTEDLTEDDIFTTDIADSNDNHHSHGLHHHHNNNKTNFSDSFGILAALPESSGHSHFYHKASMSMSSSLSSSRTIPSIPKPTQERGVFVKYNQYQSAPVKVPMMTKAMKKNRHFEEEDMGGEMVVPPHELVGRGQSPIVACSVLEGAGRTLKGRDLRQVRNAVWRQTVEISSYRELHRNGMPSGFEGSRDWDPKDAHIVVVDWSYTDHETSGVVKCFTLAPLVLKLAPKVSVSSTTPCFKGPKMIFQCLPGLAQNDDDWITLH</sequence>
<comment type="caution">
    <text evidence="2">The sequence shown here is derived from an EMBL/GenBank/DDBJ whole genome shotgun (WGS) entry which is preliminary data.</text>
</comment>
<dbReference type="PANTHER" id="PTHR33083:SF50">
    <property type="entry name" value="PROTEIN S40-7"/>
    <property type="match status" value="1"/>
</dbReference>
<proteinExistence type="inferred from homology"/>
<dbReference type="PANTHER" id="PTHR33083">
    <property type="entry name" value="EXPRESSED PROTEIN"/>
    <property type="match status" value="1"/>
</dbReference>
<accession>A0ABQ8HJK4</accession>
<evidence type="ECO:0000256" key="1">
    <source>
        <dbReference type="ARBA" id="ARBA00034773"/>
    </source>
</evidence>